<evidence type="ECO:0000313" key="2">
    <source>
        <dbReference type="EMBL" id="MDT3426095.1"/>
    </source>
</evidence>
<feature type="compositionally biased region" description="Basic and acidic residues" evidence="1">
    <location>
        <begin position="196"/>
        <end position="209"/>
    </location>
</feature>
<evidence type="ECO:0000313" key="3">
    <source>
        <dbReference type="Proteomes" id="UP001248709"/>
    </source>
</evidence>
<dbReference type="EMBL" id="JAUSUY010000005">
    <property type="protein sequence ID" value="MDT3426095.1"/>
    <property type="molecule type" value="Genomic_DNA"/>
</dbReference>
<dbReference type="RefSeq" id="WP_025701192.1">
    <property type="nucleotide sequence ID" value="NZ_JAUSUY010000005.1"/>
</dbReference>
<gene>
    <name evidence="2" type="ORF">J2Z22_001615</name>
</gene>
<feature type="region of interest" description="Disordered" evidence="1">
    <location>
        <begin position="88"/>
        <end position="209"/>
    </location>
</feature>
<proteinExistence type="predicted"/>
<protein>
    <submittedName>
        <fullName evidence="2">Uncharacterized protein</fullName>
    </submittedName>
</protein>
<feature type="compositionally biased region" description="Acidic residues" evidence="1">
    <location>
        <begin position="109"/>
        <end position="121"/>
    </location>
</feature>
<comment type="caution">
    <text evidence="2">The sequence shown here is derived from an EMBL/GenBank/DDBJ whole genome shotgun (WGS) entry which is preliminary data.</text>
</comment>
<dbReference type="Proteomes" id="UP001248709">
    <property type="component" value="Unassembled WGS sequence"/>
</dbReference>
<organism evidence="2 3">
    <name type="scientific">Paenibacillus forsythiae</name>
    <dbReference type="NCBI Taxonomy" id="365616"/>
    <lineage>
        <taxon>Bacteria</taxon>
        <taxon>Bacillati</taxon>
        <taxon>Bacillota</taxon>
        <taxon>Bacilli</taxon>
        <taxon>Bacillales</taxon>
        <taxon>Paenibacillaceae</taxon>
        <taxon>Paenibacillus</taxon>
    </lineage>
</organism>
<keyword evidence="3" id="KW-1185">Reference proteome</keyword>
<feature type="compositionally biased region" description="Acidic residues" evidence="1">
    <location>
        <begin position="130"/>
        <end position="142"/>
    </location>
</feature>
<sequence length="283" mass="30205">MIKDHAKFTGEIAKGIKIGESSVEVKLLIPLKAALPHLLFLSSNQGEEINVFLGDPQGAFDFGEDEDGMYQASPGRRVTTDASGVVTSIGEREGDDPNQANLFSQQEGSDSEQTGDGEGEVSPDKIEGSEQQEQEQTGEGEPGDAGMKPEWLDGEGQTGGEQGEPAADGQDGEGTEGEASGESASGEGGEADNADPADHDSQEEVSKEELDKFILQERPIFPEIEYEGQPIPFPDLLEKRLKENKVWREIAIENGMTSGQLSSRYNAYRKLAAKKMQGGGGAA</sequence>
<reference evidence="2 3" key="1">
    <citation type="submission" date="2023-07" db="EMBL/GenBank/DDBJ databases">
        <title>Genomic Encyclopedia of Type Strains, Phase IV (KMG-IV): sequencing the most valuable type-strain genomes for metagenomic binning, comparative biology and taxonomic classification.</title>
        <authorList>
            <person name="Goeker M."/>
        </authorList>
    </citation>
    <scope>NUCLEOTIDE SEQUENCE [LARGE SCALE GENOMIC DNA]</scope>
    <source>
        <strain evidence="2 3">T98</strain>
    </source>
</reference>
<evidence type="ECO:0000256" key="1">
    <source>
        <dbReference type="SAM" id="MobiDB-lite"/>
    </source>
</evidence>
<name>A0ABU3H5U1_9BACL</name>
<feature type="compositionally biased region" description="Polar residues" evidence="1">
    <location>
        <begin position="98"/>
        <end position="108"/>
    </location>
</feature>
<accession>A0ABU3H5U1</accession>